<dbReference type="Proteomes" id="UP000006327">
    <property type="component" value="Unassembled WGS sequence"/>
</dbReference>
<keyword evidence="3" id="KW-1185">Reference proteome</keyword>
<dbReference type="RefSeq" id="WP_007618204.1">
    <property type="nucleotide sequence ID" value="NZ_BAEO01000017.1"/>
</dbReference>
<proteinExistence type="predicted"/>
<dbReference type="EMBL" id="BAEO01000017">
    <property type="protein sequence ID" value="GAC18402.1"/>
    <property type="molecule type" value="Genomic_DNA"/>
</dbReference>
<evidence type="ECO:0000313" key="3">
    <source>
        <dbReference type="Proteomes" id="UP000006327"/>
    </source>
</evidence>
<dbReference type="InterPro" id="IPR037401">
    <property type="entry name" value="SnoaL-like"/>
</dbReference>
<dbReference type="STRING" id="493475.GARC_1427"/>
<dbReference type="Pfam" id="PF12680">
    <property type="entry name" value="SnoaL_2"/>
    <property type="match status" value="1"/>
</dbReference>
<feature type="domain" description="SnoaL-like" evidence="1">
    <location>
        <begin position="8"/>
        <end position="115"/>
    </location>
</feature>
<gene>
    <name evidence="2" type="ORF">GARC_1427</name>
</gene>
<dbReference type="AlphaFoldDB" id="K6YJQ6"/>
<evidence type="ECO:0000313" key="2">
    <source>
        <dbReference type="EMBL" id="GAC18402.1"/>
    </source>
</evidence>
<sequence length="130" mass="14424">MTNLDIIKNLYDAFAKGDVSGVLSEMHENIVWNEAENFPYADGNPYVGPQAVLEGVFARCISEWEGFAANMDTLYDAGKNIIATGRYAGKNNQTGKNMDPQAVHLWTLEDGKIIQFQQFIDTLNVSKAMS</sequence>
<dbReference type="SUPFAM" id="SSF54427">
    <property type="entry name" value="NTF2-like"/>
    <property type="match status" value="1"/>
</dbReference>
<organism evidence="2 3">
    <name type="scientific">Paraglaciecola arctica BSs20135</name>
    <dbReference type="NCBI Taxonomy" id="493475"/>
    <lineage>
        <taxon>Bacteria</taxon>
        <taxon>Pseudomonadati</taxon>
        <taxon>Pseudomonadota</taxon>
        <taxon>Gammaproteobacteria</taxon>
        <taxon>Alteromonadales</taxon>
        <taxon>Alteromonadaceae</taxon>
        <taxon>Paraglaciecola</taxon>
    </lineage>
</organism>
<accession>K6YJQ6</accession>
<name>K6YJQ6_9ALTE</name>
<dbReference type="PANTHER" id="PTHR41252:SF1">
    <property type="entry name" value="BLR2505 PROTEIN"/>
    <property type="match status" value="1"/>
</dbReference>
<reference evidence="2 3" key="1">
    <citation type="journal article" date="2017" name="Antonie Van Leeuwenhoek">
        <title>Rhizobium rhizosphaerae sp. nov., a novel species isolated from rice rhizosphere.</title>
        <authorList>
            <person name="Zhao J.J."/>
            <person name="Zhang J."/>
            <person name="Zhang R.J."/>
            <person name="Zhang C.W."/>
            <person name="Yin H.Q."/>
            <person name="Zhang X.X."/>
        </authorList>
    </citation>
    <scope>NUCLEOTIDE SEQUENCE [LARGE SCALE GENOMIC DNA]</scope>
    <source>
        <strain evidence="2 3">BSs20135</strain>
    </source>
</reference>
<protein>
    <recommendedName>
        <fullName evidence="1">SnoaL-like domain-containing protein</fullName>
    </recommendedName>
</protein>
<dbReference type="OrthoDB" id="8451859at2"/>
<evidence type="ECO:0000259" key="1">
    <source>
        <dbReference type="Pfam" id="PF12680"/>
    </source>
</evidence>
<dbReference type="InterPro" id="IPR032710">
    <property type="entry name" value="NTF2-like_dom_sf"/>
</dbReference>
<dbReference type="Gene3D" id="3.10.450.50">
    <property type="match status" value="1"/>
</dbReference>
<dbReference type="eggNOG" id="COG3631">
    <property type="taxonomic scope" value="Bacteria"/>
</dbReference>
<comment type="caution">
    <text evidence="2">The sequence shown here is derived from an EMBL/GenBank/DDBJ whole genome shotgun (WGS) entry which is preliminary data.</text>
</comment>
<dbReference type="PANTHER" id="PTHR41252">
    <property type="entry name" value="BLR2505 PROTEIN"/>
    <property type="match status" value="1"/>
</dbReference>